<dbReference type="RefSeq" id="WP_058242228.1">
    <property type="nucleotide sequence ID" value="NZ_CYSB01000030.1"/>
</dbReference>
<gene>
    <name evidence="1" type="ORF">TL5118_02364</name>
    <name evidence="2" type="ORF">TL5120_00677</name>
</gene>
<dbReference type="EMBL" id="CYSB01000030">
    <property type="protein sequence ID" value="CUH67859.1"/>
    <property type="molecule type" value="Genomic_DNA"/>
</dbReference>
<evidence type="ECO:0000313" key="3">
    <source>
        <dbReference type="Proteomes" id="UP000051086"/>
    </source>
</evidence>
<organism evidence="2 4">
    <name type="scientific">Thalassovita autumnalis</name>
    <dbReference type="NCBI Taxonomy" id="2072972"/>
    <lineage>
        <taxon>Bacteria</taxon>
        <taxon>Pseudomonadati</taxon>
        <taxon>Pseudomonadota</taxon>
        <taxon>Alphaproteobacteria</taxon>
        <taxon>Rhodobacterales</taxon>
        <taxon>Roseobacteraceae</taxon>
        <taxon>Thalassovita</taxon>
    </lineage>
</organism>
<reference evidence="1 3" key="2">
    <citation type="submission" date="2015-09" db="EMBL/GenBank/DDBJ databases">
        <authorList>
            <person name="Rodrigo-Torres L."/>
            <person name="Arahal D.R."/>
        </authorList>
    </citation>
    <scope>NUCLEOTIDE SEQUENCE [LARGE SCALE GENOMIC DNA]</scope>
    <source>
        <strain evidence="1 3">CECT 5118</strain>
    </source>
</reference>
<dbReference type="InterPro" id="IPR021736">
    <property type="entry name" value="DUF3305"/>
</dbReference>
<name>A0A0P1GBG6_9RHOB</name>
<dbReference type="AlphaFoldDB" id="A0A0P1GBG6"/>
<dbReference type="Pfam" id="PF11749">
    <property type="entry name" value="DUF3305"/>
    <property type="match status" value="1"/>
</dbReference>
<evidence type="ECO:0000313" key="2">
    <source>
        <dbReference type="EMBL" id="CUH70897.1"/>
    </source>
</evidence>
<keyword evidence="3" id="KW-1185">Reference proteome</keyword>
<dbReference type="Proteomes" id="UP000051887">
    <property type="component" value="Unassembled WGS sequence"/>
</dbReference>
<dbReference type="OrthoDB" id="7271084at2"/>
<proteinExistence type="predicted"/>
<sequence>MRHATASLPLGIIIRRTPSVSRWVPFAWKVVAVIPGAGPADWQPLREEGEAVEFHAATVPLELWRTDTEAYLHGLSARVPTIGVVLRETTDPDAEQPLEVLLATASPYETQDYTDSGEELVELVPMPEGLVAFIRDFVNEHHEHEEFVKRRRDRKRVDLHEDGIGDARISQLADVYAVPHRKKVRLQ</sequence>
<reference evidence="2 4" key="1">
    <citation type="submission" date="2015-09" db="EMBL/GenBank/DDBJ databases">
        <authorList>
            <consortium name="Swine Surveillance"/>
        </authorList>
    </citation>
    <scope>NUCLEOTIDE SEQUENCE [LARGE SCALE GENOMIC DNA]</scope>
    <source>
        <strain evidence="2 4">5120</strain>
    </source>
</reference>
<accession>A0A0P1GBG6</accession>
<dbReference type="Proteomes" id="UP000051086">
    <property type="component" value="Unassembled WGS sequence"/>
</dbReference>
<evidence type="ECO:0000313" key="4">
    <source>
        <dbReference type="Proteomes" id="UP000051887"/>
    </source>
</evidence>
<dbReference type="EMBL" id="CYSC01000015">
    <property type="protein sequence ID" value="CUH70897.1"/>
    <property type="molecule type" value="Genomic_DNA"/>
</dbReference>
<evidence type="ECO:0008006" key="5">
    <source>
        <dbReference type="Google" id="ProtNLM"/>
    </source>
</evidence>
<evidence type="ECO:0000313" key="1">
    <source>
        <dbReference type="EMBL" id="CUH67859.1"/>
    </source>
</evidence>
<protein>
    <recommendedName>
        <fullName evidence="5">Molybdopterin-guanine dinucleotide biosynthesis protein MobA</fullName>
    </recommendedName>
</protein>